<reference evidence="5 6" key="1">
    <citation type="submission" date="2017-06" db="EMBL/GenBank/DDBJ databases">
        <authorList>
            <person name="Kim H.J."/>
            <person name="Triplett B.A."/>
        </authorList>
    </citation>
    <scope>NUCLEOTIDE SEQUENCE [LARGE SCALE GENOMIC DNA]</scope>
    <source>
        <strain evidence="5 6">DSM 44715</strain>
    </source>
</reference>
<dbReference type="Proteomes" id="UP000198318">
    <property type="component" value="Unassembled WGS sequence"/>
</dbReference>
<dbReference type="PROSITE" id="PS00723">
    <property type="entry name" value="POLYPRENYL_SYNTHASE_1"/>
    <property type="match status" value="1"/>
</dbReference>
<evidence type="ECO:0000256" key="4">
    <source>
        <dbReference type="SAM" id="MobiDB-lite"/>
    </source>
</evidence>
<dbReference type="Pfam" id="PF00348">
    <property type="entry name" value="polyprenyl_synt"/>
    <property type="match status" value="1"/>
</dbReference>
<dbReference type="AlphaFoldDB" id="A0A239ND90"/>
<dbReference type="PANTHER" id="PTHR12001:SF86">
    <property type="entry name" value="GERANYLGERANYL DIPHOSPHATE SYNTHASE"/>
    <property type="match status" value="1"/>
</dbReference>
<keyword evidence="1" id="KW-0479">Metal-binding</keyword>
<accession>A0A239ND90</accession>
<dbReference type="NCBIfam" id="NF041169">
    <property type="entry name" value="f2_encap_cargo4"/>
    <property type="match status" value="1"/>
</dbReference>
<keyword evidence="3" id="KW-0808">Transferase</keyword>
<comment type="similarity">
    <text evidence="3">Belongs to the FPP/GGPP synthase family.</text>
</comment>
<dbReference type="RefSeq" id="WP_245869559.1">
    <property type="nucleotide sequence ID" value="NZ_FZOR01000039.1"/>
</dbReference>
<dbReference type="SFLD" id="SFLDS00005">
    <property type="entry name" value="Isoprenoid_Synthase_Type_I"/>
    <property type="match status" value="1"/>
</dbReference>
<dbReference type="SUPFAM" id="SSF48576">
    <property type="entry name" value="Terpenoid synthases"/>
    <property type="match status" value="1"/>
</dbReference>
<name>A0A239ND90_9ACTN</name>
<gene>
    <name evidence="5" type="ORF">SAMN05443665_103916</name>
</gene>
<organism evidence="5 6">
    <name type="scientific">Actinomadura meyerae</name>
    <dbReference type="NCBI Taxonomy" id="240840"/>
    <lineage>
        <taxon>Bacteria</taxon>
        <taxon>Bacillati</taxon>
        <taxon>Actinomycetota</taxon>
        <taxon>Actinomycetes</taxon>
        <taxon>Streptosporangiales</taxon>
        <taxon>Thermomonosporaceae</taxon>
        <taxon>Actinomadura</taxon>
    </lineage>
</organism>
<dbReference type="PROSITE" id="PS00444">
    <property type="entry name" value="POLYPRENYL_SYNTHASE_2"/>
    <property type="match status" value="1"/>
</dbReference>
<dbReference type="EMBL" id="FZOR01000039">
    <property type="protein sequence ID" value="SNT52482.1"/>
    <property type="molecule type" value="Genomic_DNA"/>
</dbReference>
<dbReference type="InterPro" id="IPR033749">
    <property type="entry name" value="Polyprenyl_synt_CS"/>
</dbReference>
<evidence type="ECO:0000313" key="5">
    <source>
        <dbReference type="EMBL" id="SNT52482.1"/>
    </source>
</evidence>
<dbReference type="SFLD" id="SFLDG01017">
    <property type="entry name" value="Polyprenyl_Transferase_Like"/>
    <property type="match status" value="1"/>
</dbReference>
<evidence type="ECO:0000256" key="3">
    <source>
        <dbReference type="RuleBase" id="RU004466"/>
    </source>
</evidence>
<dbReference type="Gene3D" id="1.10.600.10">
    <property type="entry name" value="Farnesyl Diphosphate Synthase"/>
    <property type="match status" value="1"/>
</dbReference>
<dbReference type="InterPro" id="IPR008949">
    <property type="entry name" value="Isoprenoid_synthase_dom_sf"/>
</dbReference>
<protein>
    <submittedName>
        <fullName evidence="5">Geranylgeranyl diphosphate synthase, type I</fullName>
    </submittedName>
</protein>
<dbReference type="PANTHER" id="PTHR12001">
    <property type="entry name" value="GERANYLGERANYL PYROPHOSPHATE SYNTHASE"/>
    <property type="match status" value="1"/>
</dbReference>
<feature type="region of interest" description="Disordered" evidence="4">
    <location>
        <begin position="1"/>
        <end position="31"/>
    </location>
</feature>
<keyword evidence="2" id="KW-0460">Magnesium</keyword>
<dbReference type="GO" id="GO:0004659">
    <property type="term" value="F:prenyltransferase activity"/>
    <property type="evidence" value="ECO:0007669"/>
    <property type="project" value="InterPro"/>
</dbReference>
<evidence type="ECO:0000313" key="6">
    <source>
        <dbReference type="Proteomes" id="UP000198318"/>
    </source>
</evidence>
<dbReference type="InterPro" id="IPR000092">
    <property type="entry name" value="Polyprenyl_synt"/>
</dbReference>
<sequence length="364" mass="37958">MPAMPAWKDDPAVVGCDHRPDPRDRPDPRARSAADILRWSRSLLDPALRDAVAAMPETARRVAEYHFGWRDERGRPAEGPAGKAVRPALAMLAARAAGGTADAALPAAVAVELAHNFSLLHDDVMDGDTTRRHRPTAWTVFGTNAAVLAGDALLAAAYEVLAAGDSPAVAHGVRVLARSVLDLVEGQFADLAFEDRTDVALDECLAMANRKTGSLMGAACALGALYGGASAAGAARMRTFGEQVGLAFQLADDLLGIWGDPAATGKPVHSDLRNRKKSLPVVAALTSGTPAGAELAALYFKDGPLTGDDTARAAELIETSGARAWAAAHADTLLVAARTELAGAAPDAAAEILTLVRMTTRRDR</sequence>
<evidence type="ECO:0000256" key="2">
    <source>
        <dbReference type="ARBA" id="ARBA00022842"/>
    </source>
</evidence>
<keyword evidence="6" id="KW-1185">Reference proteome</keyword>
<dbReference type="CDD" id="cd00685">
    <property type="entry name" value="Trans_IPPS_HT"/>
    <property type="match status" value="1"/>
</dbReference>
<feature type="compositionally biased region" description="Basic and acidic residues" evidence="4">
    <location>
        <begin position="7"/>
        <end position="31"/>
    </location>
</feature>
<evidence type="ECO:0000256" key="1">
    <source>
        <dbReference type="ARBA" id="ARBA00022723"/>
    </source>
</evidence>
<dbReference type="GO" id="GO:0046872">
    <property type="term" value="F:metal ion binding"/>
    <property type="evidence" value="ECO:0007669"/>
    <property type="project" value="UniProtKB-KW"/>
</dbReference>
<dbReference type="GO" id="GO:0008299">
    <property type="term" value="P:isoprenoid biosynthetic process"/>
    <property type="evidence" value="ECO:0007669"/>
    <property type="project" value="InterPro"/>
</dbReference>
<proteinExistence type="inferred from homology"/>